<evidence type="ECO:0000256" key="3">
    <source>
        <dbReference type="ARBA" id="ARBA00022448"/>
    </source>
</evidence>
<protein>
    <recommendedName>
        <fullName evidence="8">Nitrate/nitrite transporter</fullName>
    </recommendedName>
</protein>
<dbReference type="PROSITE" id="PS00216">
    <property type="entry name" value="SUGAR_TRANSPORT_1"/>
    <property type="match status" value="1"/>
</dbReference>
<evidence type="ECO:0000256" key="1">
    <source>
        <dbReference type="ARBA" id="ARBA00004651"/>
    </source>
</evidence>
<dbReference type="PANTHER" id="PTHR23515">
    <property type="entry name" value="HIGH-AFFINITY NITRATE TRANSPORTER 2.3"/>
    <property type="match status" value="1"/>
</dbReference>
<gene>
    <name evidence="10" type="primary">crnA</name>
    <name evidence="10" type="ORF">GCM10007216_12300</name>
</gene>
<dbReference type="InterPro" id="IPR004737">
    <property type="entry name" value="NO3_transporter_NarK/NarU-like"/>
</dbReference>
<evidence type="ECO:0000256" key="5">
    <source>
        <dbReference type="ARBA" id="ARBA00022989"/>
    </source>
</evidence>
<comment type="similarity">
    <text evidence="2 8">Belongs to the major facilitator superfamily. Nitrate/nitrite porter (TC 2.A.1.8) family.</text>
</comment>
<name>A0ABQ1NQX9_9BACI</name>
<evidence type="ECO:0000313" key="10">
    <source>
        <dbReference type="EMBL" id="GGC83232.1"/>
    </source>
</evidence>
<evidence type="ECO:0000313" key="11">
    <source>
        <dbReference type="Proteomes" id="UP000619534"/>
    </source>
</evidence>
<dbReference type="EMBL" id="BMCJ01000002">
    <property type="protein sequence ID" value="GGC83232.1"/>
    <property type="molecule type" value="Genomic_DNA"/>
</dbReference>
<dbReference type="SUPFAM" id="SSF103473">
    <property type="entry name" value="MFS general substrate transporter"/>
    <property type="match status" value="1"/>
</dbReference>
<evidence type="ECO:0000256" key="6">
    <source>
        <dbReference type="ARBA" id="ARBA00023063"/>
    </source>
</evidence>
<keyword evidence="6 8" id="KW-0534">Nitrate assimilation</keyword>
<keyword evidence="4 8" id="KW-0812">Transmembrane</keyword>
<reference evidence="11" key="1">
    <citation type="journal article" date="2019" name="Int. J. Syst. Evol. Microbiol.">
        <title>The Global Catalogue of Microorganisms (GCM) 10K type strain sequencing project: providing services to taxonomists for standard genome sequencing and annotation.</title>
        <authorList>
            <consortium name="The Broad Institute Genomics Platform"/>
            <consortium name="The Broad Institute Genome Sequencing Center for Infectious Disease"/>
            <person name="Wu L."/>
            <person name="Ma J."/>
        </authorList>
    </citation>
    <scope>NUCLEOTIDE SEQUENCE [LARGE SCALE GENOMIC DNA]</scope>
    <source>
        <strain evidence="11">CCM 7282</strain>
    </source>
</reference>
<sequence>MQEIYEGNLKVLIMSTLAFFISVMVWFNLAPFSSIIMEQLGITKEEIGVLMLVNLSLAIPARIIMGRLVDRFGPKRVFAVLLVVMSVPCFIFALSSSYWQLLISRLFLGIIGASFVVGIRMLAEWFPEHQAGFIQGIYAGWGNFGSAIASFTLPLLALLFGGDNGWRYAVAATGLLALIYGLVFYHQVEDTPPHKAFKRSKSSGVMEVTSFSDLIILLFISLPIYGGMGILVWSLQQAGLLAKGAAIGFYALLAILYLVHVWKIWVKNIAYLKSEIPESEQYSMLQVSILSLGYFATFGGELAVISMLPMFFLDTYSLNTVAAGMIASSFAFTNLVARPAGGWLSDRFGRKRILMTLLFLLGILYFGMSALKGEWPLFAAVVLTMCCSMIGQAASGSVFSLVPSIKKSKTGQIAGMVGAYGNIGSVCFLAILNLTYPALFFGVIGTAALLCFALSFFIKESPQVYSTDSQYIAERNYHLKVEQNI</sequence>
<feature type="transmembrane region" description="Helical" evidence="8">
    <location>
        <begin position="287"/>
        <end position="312"/>
    </location>
</feature>
<feature type="transmembrane region" description="Helical" evidence="8">
    <location>
        <begin position="47"/>
        <end position="65"/>
    </location>
</feature>
<dbReference type="PROSITE" id="PS50850">
    <property type="entry name" value="MFS"/>
    <property type="match status" value="1"/>
</dbReference>
<accession>A0ABQ1NQX9</accession>
<comment type="caution">
    <text evidence="10">The sequence shown here is derived from an EMBL/GenBank/DDBJ whole genome shotgun (WGS) entry which is preliminary data.</text>
</comment>
<dbReference type="Gene3D" id="1.20.1250.20">
    <property type="entry name" value="MFS general substrate transporter like domains"/>
    <property type="match status" value="2"/>
</dbReference>
<evidence type="ECO:0000256" key="7">
    <source>
        <dbReference type="ARBA" id="ARBA00023136"/>
    </source>
</evidence>
<dbReference type="RefSeq" id="WP_062441509.1">
    <property type="nucleotide sequence ID" value="NZ_BMCJ01000002.1"/>
</dbReference>
<keyword evidence="8" id="KW-1003">Cell membrane</keyword>
<feature type="transmembrane region" description="Helical" evidence="8">
    <location>
        <begin position="245"/>
        <end position="266"/>
    </location>
</feature>
<dbReference type="InterPro" id="IPR036259">
    <property type="entry name" value="MFS_trans_sf"/>
</dbReference>
<feature type="transmembrane region" description="Helical" evidence="8">
    <location>
        <begin position="377"/>
        <end position="401"/>
    </location>
</feature>
<dbReference type="InterPro" id="IPR044772">
    <property type="entry name" value="NO3_transporter"/>
</dbReference>
<dbReference type="Proteomes" id="UP000619534">
    <property type="component" value="Unassembled WGS sequence"/>
</dbReference>
<evidence type="ECO:0000259" key="9">
    <source>
        <dbReference type="PROSITE" id="PS50850"/>
    </source>
</evidence>
<dbReference type="InterPro" id="IPR020846">
    <property type="entry name" value="MFS_dom"/>
</dbReference>
<dbReference type="InterPro" id="IPR011701">
    <property type="entry name" value="MFS"/>
</dbReference>
<dbReference type="Pfam" id="PF07690">
    <property type="entry name" value="MFS_1"/>
    <property type="match status" value="2"/>
</dbReference>
<feature type="transmembrane region" description="Helical" evidence="8">
    <location>
        <begin position="138"/>
        <end position="160"/>
    </location>
</feature>
<feature type="transmembrane region" description="Helical" evidence="8">
    <location>
        <begin position="318"/>
        <end position="341"/>
    </location>
</feature>
<keyword evidence="11" id="KW-1185">Reference proteome</keyword>
<dbReference type="InterPro" id="IPR005829">
    <property type="entry name" value="Sugar_transporter_CS"/>
</dbReference>
<feature type="transmembrane region" description="Helical" evidence="8">
    <location>
        <begin position="353"/>
        <end position="371"/>
    </location>
</feature>
<proteinExistence type="inferred from homology"/>
<feature type="transmembrane region" description="Helical" evidence="8">
    <location>
        <begin position="77"/>
        <end position="100"/>
    </location>
</feature>
<dbReference type="NCBIfam" id="TIGR00886">
    <property type="entry name" value="2A0108"/>
    <property type="match status" value="1"/>
</dbReference>
<organism evidence="10 11">
    <name type="scientific">Thalassobacillus devorans</name>
    <dbReference type="NCBI Taxonomy" id="279813"/>
    <lineage>
        <taxon>Bacteria</taxon>
        <taxon>Bacillati</taxon>
        <taxon>Bacillota</taxon>
        <taxon>Bacilli</taxon>
        <taxon>Bacillales</taxon>
        <taxon>Bacillaceae</taxon>
        <taxon>Thalassobacillus</taxon>
    </lineage>
</organism>
<feature type="domain" description="Major facilitator superfamily (MFS) profile" evidence="9">
    <location>
        <begin position="11"/>
        <end position="463"/>
    </location>
</feature>
<evidence type="ECO:0000256" key="4">
    <source>
        <dbReference type="ARBA" id="ARBA00022692"/>
    </source>
</evidence>
<keyword evidence="3 8" id="KW-0813">Transport</keyword>
<dbReference type="CDD" id="cd17341">
    <property type="entry name" value="MFS_NRT2_like"/>
    <property type="match status" value="1"/>
</dbReference>
<comment type="subcellular location">
    <subcellularLocation>
        <location evidence="1 8">Cell membrane</location>
        <topology evidence="1 8">Multi-pass membrane protein</topology>
    </subcellularLocation>
</comment>
<feature type="transmembrane region" description="Helical" evidence="8">
    <location>
        <begin position="106"/>
        <end position="126"/>
    </location>
</feature>
<evidence type="ECO:0000256" key="8">
    <source>
        <dbReference type="RuleBase" id="RU366033"/>
    </source>
</evidence>
<feature type="transmembrane region" description="Helical" evidence="8">
    <location>
        <begin position="413"/>
        <end position="432"/>
    </location>
</feature>
<comment type="caution">
    <text evidence="8">Lacks conserved residue(s) required for the propagation of feature annotation.</text>
</comment>
<evidence type="ECO:0000256" key="2">
    <source>
        <dbReference type="ARBA" id="ARBA00008432"/>
    </source>
</evidence>
<keyword evidence="7 8" id="KW-0472">Membrane</keyword>
<feature type="transmembrane region" description="Helical" evidence="8">
    <location>
        <begin position="7"/>
        <end position="27"/>
    </location>
</feature>
<feature type="transmembrane region" description="Helical" evidence="8">
    <location>
        <begin position="438"/>
        <end position="458"/>
    </location>
</feature>
<feature type="transmembrane region" description="Helical" evidence="8">
    <location>
        <begin position="166"/>
        <end position="185"/>
    </location>
</feature>
<keyword evidence="5 8" id="KW-1133">Transmembrane helix</keyword>
<feature type="transmembrane region" description="Helical" evidence="8">
    <location>
        <begin position="205"/>
        <end position="225"/>
    </location>
</feature>